<protein>
    <submittedName>
        <fullName evidence="1">Uncharacterized protein</fullName>
    </submittedName>
</protein>
<keyword evidence="2" id="KW-1185">Reference proteome</keyword>
<reference evidence="1" key="1">
    <citation type="submission" date="2018-11" db="EMBL/GenBank/DDBJ databases">
        <authorList>
            <consortium name="Pathogen Informatics"/>
        </authorList>
    </citation>
    <scope>NUCLEOTIDE SEQUENCE</scope>
</reference>
<proteinExistence type="predicted"/>
<evidence type="ECO:0000313" key="2">
    <source>
        <dbReference type="Proteomes" id="UP000784294"/>
    </source>
</evidence>
<dbReference type="EMBL" id="CAAALY010061484">
    <property type="protein sequence ID" value="VEL23356.1"/>
    <property type="molecule type" value="Genomic_DNA"/>
</dbReference>
<comment type="caution">
    <text evidence="1">The sequence shown here is derived from an EMBL/GenBank/DDBJ whole genome shotgun (WGS) entry which is preliminary data.</text>
</comment>
<sequence length="57" mass="6692">MHVPTEGTAVFLQTYETDVTVMQLMQPVKRDDHISSATTFRVVPNQYDLILRYYFHS</sequence>
<dbReference type="AlphaFoldDB" id="A0A3S4ZZ32"/>
<dbReference type="Proteomes" id="UP000784294">
    <property type="component" value="Unassembled WGS sequence"/>
</dbReference>
<evidence type="ECO:0000313" key="1">
    <source>
        <dbReference type="EMBL" id="VEL23356.1"/>
    </source>
</evidence>
<organism evidence="1 2">
    <name type="scientific">Protopolystoma xenopodis</name>
    <dbReference type="NCBI Taxonomy" id="117903"/>
    <lineage>
        <taxon>Eukaryota</taxon>
        <taxon>Metazoa</taxon>
        <taxon>Spiralia</taxon>
        <taxon>Lophotrochozoa</taxon>
        <taxon>Platyhelminthes</taxon>
        <taxon>Monogenea</taxon>
        <taxon>Polyopisthocotylea</taxon>
        <taxon>Polystomatidea</taxon>
        <taxon>Polystomatidae</taxon>
        <taxon>Protopolystoma</taxon>
    </lineage>
</organism>
<accession>A0A3S4ZZ32</accession>
<gene>
    <name evidence="1" type="ORF">PXEA_LOCUS16796</name>
</gene>
<name>A0A3S4ZZ32_9PLAT</name>